<dbReference type="AlphaFoldDB" id="A0A1Y2SMV2"/>
<comment type="caution">
    <text evidence="2">The sequence shown here is derived from an EMBL/GenBank/DDBJ whole genome shotgun (WGS) entry which is preliminary data.</text>
</comment>
<evidence type="ECO:0000313" key="2">
    <source>
        <dbReference type="EMBL" id="OTA19449.1"/>
    </source>
</evidence>
<sequence>MMRLMWLGNVGTNCQIRCDLSPKKQCRTGVNVMILIIFVTQLTFILIEA</sequence>
<dbReference type="STRING" id="40578.Xbed_02303"/>
<accession>A0A1Y2SMV2</accession>
<keyword evidence="1" id="KW-0812">Transmembrane</keyword>
<protein>
    <submittedName>
        <fullName evidence="2">Uncharacterized protein</fullName>
    </submittedName>
</protein>
<feature type="transmembrane region" description="Helical" evidence="1">
    <location>
        <begin position="30"/>
        <end position="47"/>
    </location>
</feature>
<reference evidence="2 3" key="1">
    <citation type="submission" date="2017-01" db="EMBL/GenBank/DDBJ databases">
        <title>Deconstructing symbiosis and pathogenesis requirements using a combined genomic-metabolomic approach.</title>
        <authorList>
            <person name="Tobias N.J."/>
            <person name="Wolff H."/>
            <person name="Djahanschiri B."/>
            <person name="Ebersberger I."/>
            <person name="Bode H.B."/>
        </authorList>
    </citation>
    <scope>NUCLEOTIDE SEQUENCE [LARGE SCALE GENOMIC DNA]</scope>
    <source>
        <strain evidence="2 3">DSM 4764</strain>
    </source>
</reference>
<evidence type="ECO:0000256" key="1">
    <source>
        <dbReference type="SAM" id="Phobius"/>
    </source>
</evidence>
<gene>
    <name evidence="2" type="ORF">Xbed_02303</name>
</gene>
<keyword evidence="1" id="KW-1133">Transmembrane helix</keyword>
<evidence type="ECO:0000313" key="3">
    <source>
        <dbReference type="Proteomes" id="UP000194204"/>
    </source>
</evidence>
<dbReference type="Proteomes" id="UP000194204">
    <property type="component" value="Unassembled WGS sequence"/>
</dbReference>
<organism evidence="2 3">
    <name type="scientific">Xenorhabdus beddingii</name>
    <dbReference type="NCBI Taxonomy" id="40578"/>
    <lineage>
        <taxon>Bacteria</taxon>
        <taxon>Pseudomonadati</taxon>
        <taxon>Pseudomonadota</taxon>
        <taxon>Gammaproteobacteria</taxon>
        <taxon>Enterobacterales</taxon>
        <taxon>Morganellaceae</taxon>
        <taxon>Xenorhabdus</taxon>
    </lineage>
</organism>
<dbReference type="EMBL" id="MUBK01000018">
    <property type="protein sequence ID" value="OTA19449.1"/>
    <property type="molecule type" value="Genomic_DNA"/>
</dbReference>
<proteinExistence type="predicted"/>
<name>A0A1Y2SMV2_9GAMM</name>
<keyword evidence="3" id="KW-1185">Reference proteome</keyword>
<keyword evidence="1" id="KW-0472">Membrane</keyword>